<dbReference type="PANTHER" id="PTHR46148">
    <property type="entry name" value="CHROMO DOMAIN-CONTAINING PROTEIN"/>
    <property type="match status" value="1"/>
</dbReference>
<dbReference type="GeneID" id="121218192"/>
<keyword evidence="2" id="KW-1185">Reference proteome</keyword>
<dbReference type="RefSeq" id="XP_040950957.1">
    <property type="nucleotide sequence ID" value="XM_041095023.1"/>
</dbReference>
<dbReference type="InterPro" id="IPR056924">
    <property type="entry name" value="SH3_Tf2-1"/>
</dbReference>
<dbReference type="Pfam" id="PF24626">
    <property type="entry name" value="SH3_Tf2-1"/>
    <property type="match status" value="1"/>
</dbReference>
<name>A0ABM3A7X8_GOSHI</name>
<protein>
    <recommendedName>
        <fullName evidence="1">Tf2-1-like SH3-like domain-containing protein</fullName>
    </recommendedName>
</protein>
<gene>
    <name evidence="3" type="primary">LOC121218192</name>
</gene>
<reference evidence="2" key="1">
    <citation type="journal article" date="2020" name="Nat. Genet.">
        <title>Genomic diversifications of five Gossypium allopolyploid species and their impact on cotton improvement.</title>
        <authorList>
            <person name="Chen Z.J."/>
            <person name="Sreedasyam A."/>
            <person name="Ando A."/>
            <person name="Song Q."/>
            <person name="De Santiago L.M."/>
            <person name="Hulse-Kemp A.M."/>
            <person name="Ding M."/>
            <person name="Ye W."/>
            <person name="Kirkbride R.C."/>
            <person name="Jenkins J."/>
            <person name="Plott C."/>
            <person name="Lovell J."/>
            <person name="Lin Y.M."/>
            <person name="Vaughn R."/>
            <person name="Liu B."/>
            <person name="Simpson S."/>
            <person name="Scheffler B.E."/>
            <person name="Wen L."/>
            <person name="Saski C.A."/>
            <person name="Grover C.E."/>
            <person name="Hu G."/>
            <person name="Conover J.L."/>
            <person name="Carlson J.W."/>
            <person name="Shu S."/>
            <person name="Boston L.B."/>
            <person name="Williams M."/>
            <person name="Peterson D.G."/>
            <person name="McGee K."/>
            <person name="Jones D.C."/>
            <person name="Wendel J.F."/>
            <person name="Stelly D.M."/>
            <person name="Grimwood J."/>
            <person name="Schmutz J."/>
        </authorList>
    </citation>
    <scope>NUCLEOTIDE SEQUENCE [LARGE SCALE GENOMIC DNA]</scope>
    <source>
        <strain evidence="2">cv. TM-1</strain>
    </source>
</reference>
<reference evidence="3" key="2">
    <citation type="submission" date="2025-08" db="UniProtKB">
        <authorList>
            <consortium name="RefSeq"/>
        </authorList>
    </citation>
    <scope>IDENTIFICATION</scope>
</reference>
<accession>A0ABM3A7X8</accession>
<proteinExistence type="predicted"/>
<evidence type="ECO:0000313" key="2">
    <source>
        <dbReference type="Proteomes" id="UP000818029"/>
    </source>
</evidence>
<feature type="domain" description="Tf2-1-like SH3-like" evidence="1">
    <location>
        <begin position="55"/>
        <end position="119"/>
    </location>
</feature>
<evidence type="ECO:0000313" key="3">
    <source>
        <dbReference type="RefSeq" id="XP_040950957.1"/>
    </source>
</evidence>
<sequence length="175" mass="20291">MDFVTGLPVTPRKKDATWVVIDRLTKSTHFIPAASDRQKSYADLKRKETEFQVADKVFLKVSQWRKVLRFGKKGKLSSCFIGPYEVIERVGLVAYRLALPLKLEKIHDVFYVSMLYRYRSNPSHVISPIELETGLDMSYGEEPLKILARKVKQLRNKSVPLVKVLWQKHEIEEAT</sequence>
<dbReference type="Proteomes" id="UP000818029">
    <property type="component" value="Chromosome A03"/>
</dbReference>
<dbReference type="PANTHER" id="PTHR46148:SF44">
    <property type="entry name" value="GAG-POL POLYPROTEIN"/>
    <property type="match status" value="1"/>
</dbReference>
<evidence type="ECO:0000259" key="1">
    <source>
        <dbReference type="Pfam" id="PF24626"/>
    </source>
</evidence>
<organism evidence="2 3">
    <name type="scientific">Gossypium hirsutum</name>
    <name type="common">Upland cotton</name>
    <name type="synonym">Gossypium mexicanum</name>
    <dbReference type="NCBI Taxonomy" id="3635"/>
    <lineage>
        <taxon>Eukaryota</taxon>
        <taxon>Viridiplantae</taxon>
        <taxon>Streptophyta</taxon>
        <taxon>Embryophyta</taxon>
        <taxon>Tracheophyta</taxon>
        <taxon>Spermatophyta</taxon>
        <taxon>Magnoliopsida</taxon>
        <taxon>eudicotyledons</taxon>
        <taxon>Gunneridae</taxon>
        <taxon>Pentapetalae</taxon>
        <taxon>rosids</taxon>
        <taxon>malvids</taxon>
        <taxon>Malvales</taxon>
        <taxon>Malvaceae</taxon>
        <taxon>Malvoideae</taxon>
        <taxon>Gossypium</taxon>
    </lineage>
</organism>